<evidence type="ECO:0008006" key="5">
    <source>
        <dbReference type="Google" id="ProtNLM"/>
    </source>
</evidence>
<gene>
    <name evidence="3" type="ORF">ACIBP5_16340</name>
</gene>
<comment type="caution">
    <text evidence="3">The sequence shown here is derived from an EMBL/GenBank/DDBJ whole genome shotgun (WGS) entry which is preliminary data.</text>
</comment>
<feature type="signal peptide" evidence="2">
    <location>
        <begin position="1"/>
        <end position="26"/>
    </location>
</feature>
<dbReference type="Proteomes" id="UP001612928">
    <property type="component" value="Unassembled WGS sequence"/>
</dbReference>
<name>A0ABW8A443_9ACTN</name>
<sequence>MKSLIAVGGMLVAAALTMTAAGPAGADVYCTANTSTSSSWQSTENGETTSGKRGLNECKGAQVALQAGWWDQILKSLDADD</sequence>
<evidence type="ECO:0000313" key="4">
    <source>
        <dbReference type="Proteomes" id="UP001612928"/>
    </source>
</evidence>
<proteinExistence type="predicted"/>
<keyword evidence="4" id="KW-1185">Reference proteome</keyword>
<evidence type="ECO:0000256" key="1">
    <source>
        <dbReference type="SAM" id="MobiDB-lite"/>
    </source>
</evidence>
<organism evidence="3 4">
    <name type="scientific">Nonomuraea indica</name>
    <dbReference type="NCBI Taxonomy" id="1581193"/>
    <lineage>
        <taxon>Bacteria</taxon>
        <taxon>Bacillati</taxon>
        <taxon>Actinomycetota</taxon>
        <taxon>Actinomycetes</taxon>
        <taxon>Streptosporangiales</taxon>
        <taxon>Streptosporangiaceae</taxon>
        <taxon>Nonomuraea</taxon>
    </lineage>
</organism>
<feature type="chain" id="PRO_5046716798" description="Secreted protein" evidence="2">
    <location>
        <begin position="27"/>
        <end position="81"/>
    </location>
</feature>
<keyword evidence="2" id="KW-0732">Signal</keyword>
<evidence type="ECO:0000256" key="2">
    <source>
        <dbReference type="SAM" id="SignalP"/>
    </source>
</evidence>
<dbReference type="EMBL" id="JBITMB010000003">
    <property type="protein sequence ID" value="MFI7441527.1"/>
    <property type="molecule type" value="Genomic_DNA"/>
</dbReference>
<feature type="compositionally biased region" description="Polar residues" evidence="1">
    <location>
        <begin position="35"/>
        <end position="51"/>
    </location>
</feature>
<dbReference type="RefSeq" id="WP_144069882.1">
    <property type="nucleotide sequence ID" value="NZ_JBITMB010000003.1"/>
</dbReference>
<protein>
    <recommendedName>
        <fullName evidence="5">Secreted protein</fullName>
    </recommendedName>
</protein>
<feature type="region of interest" description="Disordered" evidence="1">
    <location>
        <begin position="35"/>
        <end position="54"/>
    </location>
</feature>
<evidence type="ECO:0000313" key="3">
    <source>
        <dbReference type="EMBL" id="MFI7441527.1"/>
    </source>
</evidence>
<accession>A0ABW8A443</accession>
<reference evidence="3 4" key="1">
    <citation type="submission" date="2024-10" db="EMBL/GenBank/DDBJ databases">
        <title>The Natural Products Discovery Center: Release of the First 8490 Sequenced Strains for Exploring Actinobacteria Biosynthetic Diversity.</title>
        <authorList>
            <person name="Kalkreuter E."/>
            <person name="Kautsar S.A."/>
            <person name="Yang D."/>
            <person name="Bader C.D."/>
            <person name="Teijaro C.N."/>
            <person name="Fluegel L."/>
            <person name="Davis C.M."/>
            <person name="Simpson J.R."/>
            <person name="Lauterbach L."/>
            <person name="Steele A.D."/>
            <person name="Gui C."/>
            <person name="Meng S."/>
            <person name="Li G."/>
            <person name="Viehrig K."/>
            <person name="Ye F."/>
            <person name="Su P."/>
            <person name="Kiefer A.F."/>
            <person name="Nichols A."/>
            <person name="Cepeda A.J."/>
            <person name="Yan W."/>
            <person name="Fan B."/>
            <person name="Jiang Y."/>
            <person name="Adhikari A."/>
            <person name="Zheng C.-J."/>
            <person name="Schuster L."/>
            <person name="Cowan T.M."/>
            <person name="Smanski M.J."/>
            <person name="Chevrette M.G."/>
            <person name="De Carvalho L.P.S."/>
            <person name="Shen B."/>
        </authorList>
    </citation>
    <scope>NUCLEOTIDE SEQUENCE [LARGE SCALE GENOMIC DNA]</scope>
    <source>
        <strain evidence="3 4">NPDC049503</strain>
    </source>
</reference>